<proteinExistence type="inferred from homology"/>
<accession>A0A8J9V9V5</accession>
<reference evidence="8" key="1">
    <citation type="submission" date="2021-12" db="EMBL/GenBank/DDBJ databases">
        <authorList>
            <person name="Martin H S."/>
        </authorList>
    </citation>
    <scope>NUCLEOTIDE SEQUENCE</scope>
</reference>
<evidence type="ECO:0000259" key="6">
    <source>
        <dbReference type="PROSITE" id="PS50102"/>
    </source>
</evidence>
<dbReference type="Pfam" id="PF03399">
    <property type="entry name" value="SAC3_GANP"/>
    <property type="match status" value="1"/>
</dbReference>
<dbReference type="InterPro" id="IPR005062">
    <property type="entry name" value="SAC3/GANP/THP3_conserved"/>
</dbReference>
<keyword evidence="4" id="KW-0175">Coiled coil</keyword>
<feature type="coiled-coil region" evidence="4">
    <location>
        <begin position="963"/>
        <end position="1045"/>
    </location>
</feature>
<comment type="similarity">
    <text evidence="2">Belongs to the SAC3 family.</text>
</comment>
<dbReference type="InterPro" id="IPR012677">
    <property type="entry name" value="Nucleotide-bd_a/b_plait_sf"/>
</dbReference>
<dbReference type="InterPro" id="IPR000504">
    <property type="entry name" value="RRM_dom"/>
</dbReference>
<gene>
    <name evidence="8" type="ORF">BINO364_LOCUS2362</name>
</gene>
<dbReference type="PROSITE" id="PS50102">
    <property type="entry name" value="RRM"/>
    <property type="match status" value="1"/>
</dbReference>
<evidence type="ECO:0000256" key="3">
    <source>
        <dbReference type="PROSITE-ProRule" id="PRU00176"/>
    </source>
</evidence>
<dbReference type="Gene3D" id="3.30.70.330">
    <property type="match status" value="1"/>
</dbReference>
<feature type="region of interest" description="Disordered" evidence="5">
    <location>
        <begin position="858"/>
        <end position="907"/>
    </location>
</feature>
<dbReference type="Pfam" id="PF00076">
    <property type="entry name" value="RRM_1"/>
    <property type="match status" value="1"/>
</dbReference>
<dbReference type="GO" id="GO:0003723">
    <property type="term" value="F:RNA binding"/>
    <property type="evidence" value="ECO:0007669"/>
    <property type="project" value="UniProtKB-UniRule"/>
</dbReference>
<evidence type="ECO:0000256" key="5">
    <source>
        <dbReference type="SAM" id="MobiDB-lite"/>
    </source>
</evidence>
<dbReference type="GO" id="GO:0070390">
    <property type="term" value="C:transcription export complex 2"/>
    <property type="evidence" value="ECO:0007669"/>
    <property type="project" value="TreeGrafter"/>
</dbReference>
<feature type="compositionally biased region" description="Polar residues" evidence="5">
    <location>
        <begin position="871"/>
        <end position="886"/>
    </location>
</feature>
<dbReference type="InterPro" id="IPR035979">
    <property type="entry name" value="RBD_domain_sf"/>
</dbReference>
<dbReference type="Proteomes" id="UP000838878">
    <property type="component" value="Chromosome 10"/>
</dbReference>
<evidence type="ECO:0000256" key="1">
    <source>
        <dbReference type="ARBA" id="ARBA00022884"/>
    </source>
</evidence>
<dbReference type="EMBL" id="OV170230">
    <property type="protein sequence ID" value="CAH0715435.1"/>
    <property type="molecule type" value="Genomic_DNA"/>
</dbReference>
<dbReference type="InterPro" id="IPR045107">
    <property type="entry name" value="SAC3/GANP/THP3"/>
</dbReference>
<keyword evidence="9" id="KW-1185">Reference proteome</keyword>
<evidence type="ECO:0000259" key="7">
    <source>
        <dbReference type="PROSITE" id="PS50250"/>
    </source>
</evidence>
<evidence type="ECO:0000313" key="9">
    <source>
        <dbReference type="Proteomes" id="UP000838878"/>
    </source>
</evidence>
<evidence type="ECO:0000256" key="4">
    <source>
        <dbReference type="SAM" id="Coils"/>
    </source>
</evidence>
<protein>
    <recommendedName>
        <fullName evidence="10">Protein xmas-2</fullName>
    </recommendedName>
</protein>
<feature type="domain" description="PCI" evidence="7">
    <location>
        <begin position="380"/>
        <end position="558"/>
    </location>
</feature>
<organism evidence="8 9">
    <name type="scientific">Brenthis ino</name>
    <name type="common">lesser marbled fritillary</name>
    <dbReference type="NCBI Taxonomy" id="405034"/>
    <lineage>
        <taxon>Eukaryota</taxon>
        <taxon>Metazoa</taxon>
        <taxon>Ecdysozoa</taxon>
        <taxon>Arthropoda</taxon>
        <taxon>Hexapoda</taxon>
        <taxon>Insecta</taxon>
        <taxon>Pterygota</taxon>
        <taxon>Neoptera</taxon>
        <taxon>Endopterygota</taxon>
        <taxon>Lepidoptera</taxon>
        <taxon>Glossata</taxon>
        <taxon>Ditrysia</taxon>
        <taxon>Papilionoidea</taxon>
        <taxon>Nymphalidae</taxon>
        <taxon>Heliconiinae</taxon>
        <taxon>Argynnini</taxon>
        <taxon>Brenthis</taxon>
    </lineage>
</organism>
<dbReference type="PROSITE" id="PS50250">
    <property type="entry name" value="PCI"/>
    <property type="match status" value="1"/>
</dbReference>
<dbReference type="PANTHER" id="PTHR12436:SF3">
    <property type="entry name" value="GERMINAL-CENTER ASSOCIATED NUCLEAR PROTEIN"/>
    <property type="match status" value="1"/>
</dbReference>
<evidence type="ECO:0008006" key="10">
    <source>
        <dbReference type="Google" id="ProtNLM"/>
    </source>
</evidence>
<dbReference type="Gene3D" id="1.25.40.990">
    <property type="match status" value="1"/>
</dbReference>
<keyword evidence="1 3" id="KW-0694">RNA-binding</keyword>
<dbReference type="GO" id="GO:0005737">
    <property type="term" value="C:cytoplasm"/>
    <property type="evidence" value="ECO:0007669"/>
    <property type="project" value="TreeGrafter"/>
</dbReference>
<dbReference type="SUPFAM" id="SSF54928">
    <property type="entry name" value="RNA-binding domain, RBD"/>
    <property type="match status" value="1"/>
</dbReference>
<name>A0A8J9V9V5_9NEOP</name>
<evidence type="ECO:0000256" key="2">
    <source>
        <dbReference type="ARBA" id="ARBA00038443"/>
    </source>
</evidence>
<dbReference type="PANTHER" id="PTHR12436">
    <property type="entry name" value="80 KDA MCM3-ASSOCIATED PROTEIN"/>
    <property type="match status" value="1"/>
</dbReference>
<sequence length="1706" mass="197122">MDEEFPISPQKILRSSHLDKINNKTSITCTKVPEGLFDAKVVNKHFSKFGKVVGIKLLPKKQMCIIEYDQQSSAERAVLNAGAYDGFMFDVTRTKPRVRRRSKKEDDPEWLPDPEVEEELNAMNGAPTYRISRQKTMDIDTPKLQSKQIKSPIAKKNLITTPKRIQPVIQKQTTSSIESPVLVATTSTSLSIIEAAAELHKLSSRISTTPDEKWRTLDARDRILRVWGGAGSRVKVGGATIGTCPDMCPEKELLHRQAEHQVMTLETIIDSDGLLEPWRAVKQYSRSSADQEIPMCYELRPAPVLMRTCAYLLHEIADTNRQVTLADWFHFMWDRFRGIRKDITQQALCCAESIRMVEICARFHAHSSARLADLENTQFDQKLNTDNLTKCLQTLKHMYADVSPEFKPNEAEFRGYIALLNLGDANFWWEIKQLPKNIQKSESIIFAIQIYITLDSNNYVKFFRLIRERATYLQACILLRYFNDVRARALARIVKAYAPRGGSKYPAEDLLNILSFESVDSMKSFVNHYGLRFAKNEEELTIILNRNHFIEDSDPYPLSRAINLIESKRQSTVGEVISGGPLPKCDYSKYPLYTSFNNDGRLKETALIAEDIGYDTKNDSNKDIRALKLELQKLMQGKSFGIIVERSPEPKKSIFTKPDVQRKVSGTNFFSRPMTDNQTKFFQFQPAIPVAPAEVIHNSPEKILEESSKNIFTFSNPHKTEANVFGSNLKGNLFSTTTFSIAQDSVDKQNNFGKVNETNANSKSTSNLFKVNESNDILKKSSVGNSIFSQQVENRQEDNQKNVFASASTNIFANNKNDGASSKNLFTQASSNLFKNNQDNSDRSANIFGKSLQNQTPSTNPFGLFAKPHTGSDNLFSTKSDSNLPTYESRPNGDSEKTSPGSLFKTANLPQSEATKYSIFQSKNKAPSVADNIFQSVNHPKENIYDFDSNDGVTTVELPRVNEQDILEERKRQEEIKKEEERERREMQRIEEAKRKQEEMRKLEELKQLEEKRKREEEKKQEELRKKLEEERKLELKRKAEEERLFKQRVNNESSELIEAFMEEISKEEVNTILAEENELLESLIKYATKTNEEISLELMMEMCSSELKAVIFRRKKLMARWYRVWRKHYIRNNKRRNLLEDTPVWLPDKTIEEEAKYLRRSVEQAALRNMNAIHRGYRFTGELRQAPSPKPYNMLDLIRSPLLKRMKQIEYPYDKCFFWKVALISPGANKYFHRKLHVESWLHDVFGDQKAHDVSDSLIHVDKHSWNNLMDFAISISLINQTKLSIANEALNGANGVIFYITEKDTNYINLIEQTLKHKYKYQVIPIAVIMAKSDDLFHLKQLDANLTGCKNREIISDYKIFISDHSNAEDSLNACTKNAIKWLAKNYPKPPPLEIDYLKSICQRYLGNEIWCKLRSEKDPRTEVILKDLQKLVTCYNKAVDKLTEVITNEDLFNYASFPLELTKYLDSSSPYPKPYEFITSNTKQSDNTSAIKLIMKKLKLPNPVSGFLPNSTRKMEEEIRKYCKQISWFPNPEEVVCKVVALLPNELSDVNMSCDEFNEYFESYDLIDLLNVIVYEKINSLKNFDNRFAVYKKSVLDVYRNIDWLYEVEVYSRSKHKVLEYEDDLDYLIEAKRRKIEFDSMEHLMLVDKDSTLVKENIHMADQSISSYNSCKDAMLQLEMKLNEEKKKSDELENLLRLALSNV</sequence>
<feature type="non-terminal residue" evidence="8">
    <location>
        <position position="1706"/>
    </location>
</feature>
<feature type="domain" description="RRM" evidence="6">
    <location>
        <begin position="25"/>
        <end position="96"/>
    </location>
</feature>
<feature type="coiled-coil region" evidence="4">
    <location>
        <begin position="1671"/>
        <end position="1705"/>
    </location>
</feature>
<dbReference type="OrthoDB" id="21502at2759"/>
<dbReference type="InterPro" id="IPR000717">
    <property type="entry name" value="PCI_dom"/>
</dbReference>
<dbReference type="GO" id="GO:0006406">
    <property type="term" value="P:mRNA export from nucleus"/>
    <property type="evidence" value="ECO:0007669"/>
    <property type="project" value="TreeGrafter"/>
</dbReference>
<evidence type="ECO:0000313" key="8">
    <source>
        <dbReference type="EMBL" id="CAH0715435.1"/>
    </source>
</evidence>